<dbReference type="Proteomes" id="UP001196980">
    <property type="component" value="Unassembled WGS sequence"/>
</dbReference>
<dbReference type="RefSeq" id="WP_218252932.1">
    <property type="nucleotide sequence ID" value="NZ_JABXWD010000234.1"/>
</dbReference>
<evidence type="ECO:0000313" key="2">
    <source>
        <dbReference type="Proteomes" id="UP001196980"/>
    </source>
</evidence>
<proteinExistence type="predicted"/>
<reference evidence="1 2" key="1">
    <citation type="journal article" date="2020" name="J Geophys Res Biogeosci">
        <title>Magnetotaxis as an Adaptation to Enable Bacterial Shuttling of Microbial Sulfur and Sulfur Cycling Across Aquatic Oxic#Anoxic Interfaces.</title>
        <authorList>
            <person name="Li J."/>
            <person name="Liu P."/>
            <person name="Wang J."/>
            <person name="Roberts A.P."/>
            <person name="Pan Y."/>
        </authorList>
    </citation>
    <scope>NUCLEOTIDE SEQUENCE [LARGE SCALE GENOMIC DNA]</scope>
    <source>
        <strain evidence="1 2">MYR-1_YQ</strain>
    </source>
</reference>
<gene>
    <name evidence="1" type="ORF">HWQ67_12015</name>
</gene>
<sequence>MFKCKVFPYPIGSKRPEKVIPAALLFIDQWEAESAGERPFVTVKCFGEPATVFIGPGFRHIRESRNILDVARRFRFLPCVKELLTETTEAPDRTRDGNFMLEGKAPTNEIFRVILGEGPDGYRLITFYPVQK</sequence>
<accession>A0ABS6S0D5</accession>
<name>A0ABS6S0D5_9BACT</name>
<keyword evidence="2" id="KW-1185">Reference proteome</keyword>
<comment type="caution">
    <text evidence="1">The sequence shown here is derived from an EMBL/GenBank/DDBJ whole genome shotgun (WGS) entry which is preliminary data.</text>
</comment>
<dbReference type="EMBL" id="JABXWD010000234">
    <property type="protein sequence ID" value="MBV6342313.1"/>
    <property type="molecule type" value="Genomic_DNA"/>
</dbReference>
<evidence type="ECO:0000313" key="1">
    <source>
        <dbReference type="EMBL" id="MBV6342313.1"/>
    </source>
</evidence>
<organism evidence="1 2">
    <name type="scientific">Candidatus Magnetobacterium casense</name>
    <dbReference type="NCBI Taxonomy" id="1455061"/>
    <lineage>
        <taxon>Bacteria</taxon>
        <taxon>Pseudomonadati</taxon>
        <taxon>Nitrospirota</taxon>
        <taxon>Thermodesulfovibrionia</taxon>
        <taxon>Thermodesulfovibrionales</taxon>
        <taxon>Candidatus Magnetobacteriaceae</taxon>
        <taxon>Candidatus Magnetobacterium</taxon>
    </lineage>
</organism>
<protein>
    <submittedName>
        <fullName evidence="1">Uncharacterized protein</fullName>
    </submittedName>
</protein>